<dbReference type="OrthoDB" id="196105at2"/>
<reference evidence="2 3" key="1">
    <citation type="submission" date="2016-11" db="EMBL/GenBank/DDBJ databases">
        <title>Complete genome sequence of Sulfitobacter sp. AM1-D1, a toxic bacteria associated with marine dinoflagellate Alexandrium minutum in East China Sea.</title>
        <authorList>
            <person name="Yang Q."/>
            <person name="Zhang X."/>
            <person name="Tian X."/>
        </authorList>
    </citation>
    <scope>NUCLEOTIDE SEQUENCE [LARGE SCALE GENOMIC DNA]</scope>
    <source>
        <strain evidence="2 3">AM1-D1</strain>
    </source>
</reference>
<evidence type="ECO:0000313" key="2">
    <source>
        <dbReference type="EMBL" id="APE44938.1"/>
    </source>
</evidence>
<evidence type="ECO:0000313" key="3">
    <source>
        <dbReference type="Proteomes" id="UP000181897"/>
    </source>
</evidence>
<gene>
    <name evidence="2" type="ORF">BOO69_17130</name>
</gene>
<dbReference type="RefSeq" id="WP_071973284.1">
    <property type="nucleotide sequence ID" value="NZ_CP018076.1"/>
</dbReference>
<dbReference type="GO" id="GO:0009882">
    <property type="term" value="F:blue light photoreceptor activity"/>
    <property type="evidence" value="ECO:0007669"/>
    <property type="project" value="InterPro"/>
</dbReference>
<dbReference type="Proteomes" id="UP000181897">
    <property type="component" value="Chromosome"/>
</dbReference>
<dbReference type="AlphaFoldDB" id="A0A1J0WKW3"/>
<protein>
    <submittedName>
        <fullName evidence="2">Activator of photopigment and puc expression</fullName>
    </submittedName>
</protein>
<organism evidence="2 3">
    <name type="scientific">Sulfitobacter alexandrii</name>
    <dbReference type="NCBI Taxonomy" id="1917485"/>
    <lineage>
        <taxon>Bacteria</taxon>
        <taxon>Pseudomonadati</taxon>
        <taxon>Pseudomonadota</taxon>
        <taxon>Alphaproteobacteria</taxon>
        <taxon>Rhodobacterales</taxon>
        <taxon>Roseobacteraceae</taxon>
        <taxon>Sulfitobacter</taxon>
    </lineage>
</organism>
<sequence length="108" mass="12319">MLRLLYFSTAQPNLDPAEIDSIVETSRTRNAERDITGALTYNGRNFCQLLEGEEIAVRDLVAAIQSDPRHSGFKIIDEKRIDARAFRDWSMKRVENLDFSSVINAMNV</sequence>
<dbReference type="Gene3D" id="3.30.70.100">
    <property type="match status" value="1"/>
</dbReference>
<dbReference type="EMBL" id="CP018076">
    <property type="protein sequence ID" value="APE44938.1"/>
    <property type="molecule type" value="Genomic_DNA"/>
</dbReference>
<keyword evidence="3" id="KW-1185">Reference proteome</keyword>
<dbReference type="PROSITE" id="PS50925">
    <property type="entry name" value="BLUF"/>
    <property type="match status" value="1"/>
</dbReference>
<dbReference type="GO" id="GO:0071949">
    <property type="term" value="F:FAD binding"/>
    <property type="evidence" value="ECO:0007669"/>
    <property type="project" value="InterPro"/>
</dbReference>
<feature type="domain" description="BLUF" evidence="1">
    <location>
        <begin position="1"/>
        <end position="92"/>
    </location>
</feature>
<dbReference type="InterPro" id="IPR007024">
    <property type="entry name" value="BLUF_domain"/>
</dbReference>
<dbReference type="Pfam" id="PF04940">
    <property type="entry name" value="BLUF"/>
    <property type="match status" value="1"/>
</dbReference>
<proteinExistence type="predicted"/>
<dbReference type="SUPFAM" id="SSF54975">
    <property type="entry name" value="Acylphosphatase/BLUF domain-like"/>
    <property type="match status" value="1"/>
</dbReference>
<evidence type="ECO:0000259" key="1">
    <source>
        <dbReference type="PROSITE" id="PS50925"/>
    </source>
</evidence>
<dbReference type="KEGG" id="suam:BOO69_17130"/>
<dbReference type="STRING" id="1917485.BOO69_17130"/>
<dbReference type="SMART" id="SM01034">
    <property type="entry name" value="BLUF"/>
    <property type="match status" value="1"/>
</dbReference>
<dbReference type="InterPro" id="IPR036046">
    <property type="entry name" value="Acylphosphatase-like_dom_sf"/>
</dbReference>
<name>A0A1J0WKW3_9RHOB</name>
<accession>A0A1J0WKW3</accession>